<feature type="transmembrane region" description="Helical" evidence="1">
    <location>
        <begin position="20"/>
        <end position="39"/>
    </location>
</feature>
<evidence type="ECO:0000313" key="2">
    <source>
        <dbReference type="EMBL" id="GAG97732.1"/>
    </source>
</evidence>
<reference evidence="2" key="1">
    <citation type="journal article" date="2014" name="Front. Microbiol.">
        <title>High frequency of phylogenetically diverse reductive dehalogenase-homologous genes in deep subseafloor sedimentary metagenomes.</title>
        <authorList>
            <person name="Kawai M."/>
            <person name="Futagami T."/>
            <person name="Toyoda A."/>
            <person name="Takaki Y."/>
            <person name="Nishi S."/>
            <person name="Hori S."/>
            <person name="Arai W."/>
            <person name="Tsubouchi T."/>
            <person name="Morono Y."/>
            <person name="Uchiyama I."/>
            <person name="Ito T."/>
            <person name="Fujiyama A."/>
            <person name="Inagaki F."/>
            <person name="Takami H."/>
        </authorList>
    </citation>
    <scope>NUCLEOTIDE SEQUENCE</scope>
    <source>
        <strain evidence="2">Expedition CK06-06</strain>
    </source>
</reference>
<protein>
    <submittedName>
        <fullName evidence="2">Uncharacterized protein</fullName>
    </submittedName>
</protein>
<organism evidence="2">
    <name type="scientific">marine sediment metagenome</name>
    <dbReference type="NCBI Taxonomy" id="412755"/>
    <lineage>
        <taxon>unclassified sequences</taxon>
        <taxon>metagenomes</taxon>
        <taxon>ecological metagenomes</taxon>
    </lineage>
</organism>
<evidence type="ECO:0000256" key="1">
    <source>
        <dbReference type="SAM" id="Phobius"/>
    </source>
</evidence>
<dbReference type="EMBL" id="BART01025180">
    <property type="protein sequence ID" value="GAG97732.1"/>
    <property type="molecule type" value="Genomic_DNA"/>
</dbReference>
<accession>X1CXQ9</accession>
<dbReference type="AlphaFoldDB" id="X1CXQ9"/>
<keyword evidence="1" id="KW-0472">Membrane</keyword>
<comment type="caution">
    <text evidence="2">The sequence shown here is derived from an EMBL/GenBank/DDBJ whole genome shotgun (WGS) entry which is preliminary data.</text>
</comment>
<proteinExistence type="predicted"/>
<name>X1CXQ9_9ZZZZ</name>
<sequence length="61" mass="7037">MTLSWLRGGNPPYLPLTLENQILIVIALLGMLWVLIHLMKDCFLKPEQRIKTSEKTEEAET</sequence>
<keyword evidence="1" id="KW-1133">Transmembrane helix</keyword>
<keyword evidence="1" id="KW-0812">Transmembrane</keyword>
<gene>
    <name evidence="2" type="ORF">S01H4_45258</name>
</gene>